<evidence type="ECO:0000256" key="6">
    <source>
        <dbReference type="NCBIfam" id="TIGR00152"/>
    </source>
</evidence>
<dbReference type="NCBIfam" id="TIGR00152">
    <property type="entry name" value="dephospho-CoA kinase"/>
    <property type="match status" value="1"/>
</dbReference>
<keyword evidence="5 7" id="KW-0808">Transferase</keyword>
<keyword evidence="3 5" id="KW-0067">ATP-binding</keyword>
<dbReference type="CDD" id="cd02022">
    <property type="entry name" value="DPCK"/>
    <property type="match status" value="1"/>
</dbReference>
<evidence type="ECO:0000256" key="3">
    <source>
        <dbReference type="ARBA" id="ARBA00022840"/>
    </source>
</evidence>
<dbReference type="Pfam" id="PF01121">
    <property type="entry name" value="CoaE"/>
    <property type="match status" value="1"/>
</dbReference>
<evidence type="ECO:0000256" key="5">
    <source>
        <dbReference type="HAMAP-Rule" id="MF_00376"/>
    </source>
</evidence>
<evidence type="ECO:0000313" key="7">
    <source>
        <dbReference type="EMBL" id="NIJ46145.1"/>
    </source>
</evidence>
<keyword evidence="8" id="KW-1185">Reference proteome</keyword>
<organism evidence="7 8">
    <name type="scientific">Wenyingzhuangia heitensis</name>
    <dbReference type="NCBI Taxonomy" id="1487859"/>
    <lineage>
        <taxon>Bacteria</taxon>
        <taxon>Pseudomonadati</taxon>
        <taxon>Bacteroidota</taxon>
        <taxon>Flavobacteriia</taxon>
        <taxon>Flavobacteriales</taxon>
        <taxon>Flavobacteriaceae</taxon>
        <taxon>Wenyingzhuangia</taxon>
    </lineage>
</organism>
<dbReference type="EMBL" id="JAASQL010000004">
    <property type="protein sequence ID" value="NIJ46145.1"/>
    <property type="molecule type" value="Genomic_DNA"/>
</dbReference>
<dbReference type="EC" id="2.7.1.24" evidence="5 6"/>
<evidence type="ECO:0000256" key="1">
    <source>
        <dbReference type="ARBA" id="ARBA00009018"/>
    </source>
</evidence>
<proteinExistence type="inferred from homology"/>
<dbReference type="PROSITE" id="PS51219">
    <property type="entry name" value="DPCK"/>
    <property type="match status" value="1"/>
</dbReference>
<dbReference type="HAMAP" id="MF_00376">
    <property type="entry name" value="Dephospho_CoA_kinase"/>
    <property type="match status" value="1"/>
</dbReference>
<name>A0ABX0UE35_9FLAO</name>
<comment type="pathway">
    <text evidence="5">Cofactor biosynthesis; coenzyme A biosynthesis; CoA from (R)-pantothenate: step 5/5.</text>
</comment>
<keyword evidence="4 5" id="KW-0173">Coenzyme A biosynthesis</keyword>
<dbReference type="GO" id="GO:0004140">
    <property type="term" value="F:dephospho-CoA kinase activity"/>
    <property type="evidence" value="ECO:0007669"/>
    <property type="project" value="UniProtKB-EC"/>
</dbReference>
<dbReference type="Proteomes" id="UP000745859">
    <property type="component" value="Unassembled WGS sequence"/>
</dbReference>
<evidence type="ECO:0000256" key="4">
    <source>
        <dbReference type="ARBA" id="ARBA00022993"/>
    </source>
</evidence>
<comment type="caution">
    <text evidence="7">The sequence shown here is derived from an EMBL/GenBank/DDBJ whole genome shotgun (WGS) entry which is preliminary data.</text>
</comment>
<dbReference type="InterPro" id="IPR027417">
    <property type="entry name" value="P-loop_NTPase"/>
</dbReference>
<sequence>MVVGLTGGIGSGKSTVLKEFESLGIPVYIADVEAKIIMNTSLEVQSKIIALLGKQAYHNHQLNRAYIANKVFNNKDLLTQLNAIVHPAVHQHFKKFVALQTAHYLVYENAILFENKSEELCNKVIVVTASKENRISRVMLRDHIDREAVLARMKNQWSQEDKIAKADFIIKNDDVLLLKEQILKIHEQLMEINL</sequence>
<reference evidence="7 8" key="1">
    <citation type="submission" date="2020-03" db="EMBL/GenBank/DDBJ databases">
        <title>Genomic Encyclopedia of Type Strains, Phase IV (KMG-IV): sequencing the most valuable type-strain genomes for metagenomic binning, comparative biology and taxonomic classification.</title>
        <authorList>
            <person name="Goeker M."/>
        </authorList>
    </citation>
    <scope>NUCLEOTIDE SEQUENCE [LARGE SCALE GENOMIC DNA]</scope>
    <source>
        <strain evidence="7 8">DSM 101599</strain>
    </source>
</reference>
<feature type="binding site" evidence="5">
    <location>
        <begin position="10"/>
        <end position="15"/>
    </location>
    <ligand>
        <name>ATP</name>
        <dbReference type="ChEBI" id="CHEBI:30616"/>
    </ligand>
</feature>
<dbReference type="RefSeq" id="WP_208412357.1">
    <property type="nucleotide sequence ID" value="NZ_JAASQL010000004.1"/>
</dbReference>
<comment type="subcellular location">
    <subcellularLocation>
        <location evidence="5">Cytoplasm</location>
    </subcellularLocation>
</comment>
<evidence type="ECO:0000313" key="8">
    <source>
        <dbReference type="Proteomes" id="UP000745859"/>
    </source>
</evidence>
<dbReference type="PANTHER" id="PTHR10695:SF46">
    <property type="entry name" value="BIFUNCTIONAL COENZYME A SYNTHASE-RELATED"/>
    <property type="match status" value="1"/>
</dbReference>
<evidence type="ECO:0000256" key="2">
    <source>
        <dbReference type="ARBA" id="ARBA00022741"/>
    </source>
</evidence>
<protein>
    <recommendedName>
        <fullName evidence="5 6">Dephospho-CoA kinase</fullName>
        <ecNumber evidence="5 6">2.7.1.24</ecNumber>
    </recommendedName>
    <alternativeName>
        <fullName evidence="5">Dephosphocoenzyme A kinase</fullName>
    </alternativeName>
</protein>
<dbReference type="PANTHER" id="PTHR10695">
    <property type="entry name" value="DEPHOSPHO-COA KINASE-RELATED"/>
    <property type="match status" value="1"/>
</dbReference>
<dbReference type="InterPro" id="IPR001977">
    <property type="entry name" value="Depp_CoAkinase"/>
</dbReference>
<keyword evidence="5 7" id="KW-0418">Kinase</keyword>
<comment type="similarity">
    <text evidence="1 5">Belongs to the CoaE family.</text>
</comment>
<dbReference type="Gene3D" id="3.40.50.300">
    <property type="entry name" value="P-loop containing nucleotide triphosphate hydrolases"/>
    <property type="match status" value="1"/>
</dbReference>
<dbReference type="SUPFAM" id="SSF52540">
    <property type="entry name" value="P-loop containing nucleoside triphosphate hydrolases"/>
    <property type="match status" value="1"/>
</dbReference>
<comment type="function">
    <text evidence="5">Catalyzes the phosphorylation of the 3'-hydroxyl group of dephosphocoenzyme A to form coenzyme A.</text>
</comment>
<keyword evidence="5" id="KW-0963">Cytoplasm</keyword>
<comment type="catalytic activity">
    <reaction evidence="5">
        <text>3'-dephospho-CoA + ATP = ADP + CoA + H(+)</text>
        <dbReference type="Rhea" id="RHEA:18245"/>
        <dbReference type="ChEBI" id="CHEBI:15378"/>
        <dbReference type="ChEBI" id="CHEBI:30616"/>
        <dbReference type="ChEBI" id="CHEBI:57287"/>
        <dbReference type="ChEBI" id="CHEBI:57328"/>
        <dbReference type="ChEBI" id="CHEBI:456216"/>
        <dbReference type="EC" id="2.7.1.24"/>
    </reaction>
</comment>
<keyword evidence="2 5" id="KW-0547">Nucleotide-binding</keyword>
<accession>A0ABX0UE35</accession>
<gene>
    <name evidence="5" type="primary">coaE</name>
    <name evidence="7" type="ORF">FHR24_002623</name>
</gene>